<keyword evidence="1" id="KW-0732">Signal</keyword>
<evidence type="ECO:0000313" key="2">
    <source>
        <dbReference type="EMBL" id="CCW36255.1"/>
    </source>
</evidence>
<dbReference type="KEGG" id="ccz:CCALI_02456"/>
<dbReference type="RefSeq" id="WP_016483767.1">
    <property type="nucleotide sequence ID" value="NC_021487.1"/>
</dbReference>
<sequence>MYRCCQSLGWAGIWLLLLKAATPSGAATSLKLSLRADQKQIAEGTSVVLHVQAFRKHGVPASGVKLWPLWNGRRWGAEITTDAQGQAVYSVPLPLSGLARLQVAQAPSSQPLMAWWIWASKLQDHQKVWLWRVFTLPYKPKKAILYITCDDRFTAYLNGKQVAAGADFHKVHTLRSLQRYLHPGGNCLAVECYNGSGPAGLLARLDMRLPSGQLVSIGTDSAWQASLTKPVQWPQPLTPALPAVTEAKVGGGVWGRDITGWPGLHAFNAFTTDTPGPANTPRSNAVLVKVTPWHPHQQLPCDPSHLVGIEWEPWFTPLNATWSTAEAIPVEGTYSSFDPLVARQHLLWMIRCGIDFILVDWSNNLWGKQHWKDHAPGVDELIRGTDVLFQQAAKLQQEGFSVPKITLLLGLNNGPSTTTTALSEEIAWVYQHYLTNPIYRNLWQSAYGKPLIVIFNGPGPGDLQGQPPVLAPQFTVRWMASQLQSCHFERFGYWSWMDGSITPVPTYYQGQPEALTITIAFFGDGGWLYPQAMGHENGYTYLKEWQTAFAVRPRFLLICQWNEFAGQPEGAGYGPKHDMYVDSYSPELSNDIEPTSLTTPAYRGKGGWGYLFLNLTQAAIYLYHHSTSREGLLALATPHQDQGALVFRWAYLGDAPTRFTVIVDGKPVATHLEGDTYRLSRDNLSPGKHRIEVQAENVYTLFPIARMHEDRTSEVNQHFPVEAYEEFVR</sequence>
<dbReference type="Gene3D" id="2.60.120.260">
    <property type="entry name" value="Galactose-binding domain-like"/>
    <property type="match status" value="1"/>
</dbReference>
<dbReference type="InParanoid" id="S0F000"/>
<keyword evidence="3" id="KW-1185">Reference proteome</keyword>
<proteinExistence type="predicted"/>
<name>S0F000_CHTCT</name>
<dbReference type="InterPro" id="IPR008979">
    <property type="entry name" value="Galactose-bd-like_sf"/>
</dbReference>
<dbReference type="Gene3D" id="3.20.20.80">
    <property type="entry name" value="Glycosidases"/>
    <property type="match status" value="1"/>
</dbReference>
<dbReference type="EMBL" id="HF951689">
    <property type="protein sequence ID" value="CCW36255.1"/>
    <property type="molecule type" value="Genomic_DNA"/>
</dbReference>
<evidence type="ECO:0000313" key="3">
    <source>
        <dbReference type="Proteomes" id="UP000014227"/>
    </source>
</evidence>
<organism evidence="2 3">
    <name type="scientific">Chthonomonas calidirosea (strain DSM 23976 / ICMP 18418 / T49)</name>
    <dbReference type="NCBI Taxonomy" id="1303518"/>
    <lineage>
        <taxon>Bacteria</taxon>
        <taxon>Bacillati</taxon>
        <taxon>Armatimonadota</taxon>
        <taxon>Chthonomonadia</taxon>
        <taxon>Chthonomonadales</taxon>
        <taxon>Chthonomonadaceae</taxon>
        <taxon>Chthonomonas</taxon>
    </lineage>
</organism>
<reference evidence="3" key="1">
    <citation type="submission" date="2013-03" db="EMBL/GenBank/DDBJ databases">
        <title>Genome sequence of Chthonomonas calidirosea, the first sequenced genome from the Armatimonadetes phylum (formally candidate division OP10).</title>
        <authorList>
            <person name="Lee K.C.Y."/>
            <person name="Morgan X.C."/>
            <person name="Dunfield P.F."/>
            <person name="Tamas I."/>
            <person name="Houghton K.M."/>
            <person name="Vyssotski M."/>
            <person name="Ryan J.L.J."/>
            <person name="Lagutin K."/>
            <person name="McDonald I.R."/>
            <person name="Stott M.B."/>
        </authorList>
    </citation>
    <scope>NUCLEOTIDE SEQUENCE [LARGE SCALE GENOMIC DNA]</scope>
    <source>
        <strain evidence="3">DSM 23976 / ICMP 18418 / T49</strain>
    </source>
</reference>
<dbReference type="Proteomes" id="UP000014227">
    <property type="component" value="Chromosome I"/>
</dbReference>
<dbReference type="SUPFAM" id="SSF49785">
    <property type="entry name" value="Galactose-binding domain-like"/>
    <property type="match status" value="1"/>
</dbReference>
<evidence type="ECO:0000256" key="1">
    <source>
        <dbReference type="SAM" id="SignalP"/>
    </source>
</evidence>
<dbReference type="OrthoDB" id="9816308at2"/>
<dbReference type="STRING" id="454171.CP488_01633"/>
<feature type="signal peptide" evidence="1">
    <location>
        <begin position="1"/>
        <end position="26"/>
    </location>
</feature>
<feature type="chain" id="PRO_5004486255" evidence="1">
    <location>
        <begin position="27"/>
        <end position="729"/>
    </location>
</feature>
<dbReference type="AlphaFoldDB" id="S0F000"/>
<dbReference type="eggNOG" id="COG3408">
    <property type="taxonomic scope" value="Bacteria"/>
</dbReference>
<dbReference type="HOGENOM" id="CLU_379795_0_0_0"/>
<protein>
    <submittedName>
        <fullName evidence="2">Uncharacterized protein</fullName>
    </submittedName>
</protein>
<dbReference type="PATRIC" id="fig|1303518.3.peg.2553"/>
<gene>
    <name evidence="2" type="ORF">CCALI_02456</name>
</gene>
<accession>S0F000</accession>